<feature type="transmembrane region" description="Helical" evidence="2">
    <location>
        <begin position="150"/>
        <end position="172"/>
    </location>
</feature>
<evidence type="ECO:0000313" key="4">
    <source>
        <dbReference type="Proteomes" id="UP000693970"/>
    </source>
</evidence>
<evidence type="ECO:0000256" key="2">
    <source>
        <dbReference type="SAM" id="Phobius"/>
    </source>
</evidence>
<feature type="compositionally biased region" description="Low complexity" evidence="1">
    <location>
        <begin position="109"/>
        <end position="123"/>
    </location>
</feature>
<evidence type="ECO:0008006" key="5">
    <source>
        <dbReference type="Google" id="ProtNLM"/>
    </source>
</evidence>
<feature type="region of interest" description="Disordered" evidence="1">
    <location>
        <begin position="1"/>
        <end position="36"/>
    </location>
</feature>
<proteinExistence type="predicted"/>
<feature type="region of interest" description="Disordered" evidence="1">
    <location>
        <begin position="203"/>
        <end position="223"/>
    </location>
</feature>
<name>A0A9K3Q936_9STRA</name>
<comment type="caution">
    <text evidence="3">The sequence shown here is derived from an EMBL/GenBank/DDBJ whole genome shotgun (WGS) entry which is preliminary data.</text>
</comment>
<keyword evidence="4" id="KW-1185">Reference proteome</keyword>
<feature type="compositionally biased region" description="Polar residues" evidence="1">
    <location>
        <begin position="91"/>
        <end position="108"/>
    </location>
</feature>
<accession>A0A9K3Q936</accession>
<feature type="transmembrane region" description="Helical" evidence="2">
    <location>
        <begin position="39"/>
        <end position="61"/>
    </location>
</feature>
<sequence>MPIQLPPQQNDGATPRNDFQQQPLLESHNDNNTQNRSLFLHPGNVLLLTSIPFLAGAFLGYRIPIERIEELASLSSSSSSPGNKPLSPLSEVTSTKATHPATSTAMTEGSSSFVRSSSGSGSSVALHRPTGEEMSADEVRALASRMALRAFRIATLGTVAAFSLVGAVSFHISGYETIDDAVHGTRAWASSWSHSLQEYFGTTERKQKSRHDPDIRATNGMTEDEQLQYLYNKYIAEDDASNKYYENEPTKTNNKPLGTSND</sequence>
<dbReference type="Proteomes" id="UP000693970">
    <property type="component" value="Unassembled WGS sequence"/>
</dbReference>
<keyword evidence="2" id="KW-0472">Membrane</keyword>
<feature type="region of interest" description="Disordered" evidence="1">
    <location>
        <begin position="74"/>
        <end position="133"/>
    </location>
</feature>
<protein>
    <recommendedName>
        <fullName evidence="5">Transmembrane protein</fullName>
    </recommendedName>
</protein>
<dbReference type="EMBL" id="JAGRRH010000001">
    <property type="protein sequence ID" value="KAG7374725.1"/>
    <property type="molecule type" value="Genomic_DNA"/>
</dbReference>
<keyword evidence="2" id="KW-1133">Transmembrane helix</keyword>
<evidence type="ECO:0000256" key="1">
    <source>
        <dbReference type="SAM" id="MobiDB-lite"/>
    </source>
</evidence>
<feature type="compositionally biased region" description="Basic and acidic residues" evidence="1">
    <location>
        <begin position="203"/>
        <end position="215"/>
    </location>
</feature>
<feature type="region of interest" description="Disordered" evidence="1">
    <location>
        <begin position="242"/>
        <end position="262"/>
    </location>
</feature>
<dbReference type="AlphaFoldDB" id="A0A9K3Q936"/>
<reference evidence="3" key="2">
    <citation type="submission" date="2021-04" db="EMBL/GenBank/DDBJ databases">
        <authorList>
            <person name="Podell S."/>
        </authorList>
    </citation>
    <scope>NUCLEOTIDE SEQUENCE</scope>
    <source>
        <strain evidence="3">Hildebrandi</strain>
    </source>
</reference>
<feature type="compositionally biased region" description="Low complexity" evidence="1">
    <location>
        <begin position="74"/>
        <end position="90"/>
    </location>
</feature>
<dbReference type="OrthoDB" id="54507at2759"/>
<reference evidence="3" key="1">
    <citation type="journal article" date="2021" name="Sci. Rep.">
        <title>Diploid genomic architecture of Nitzschia inconspicua, an elite biomass production diatom.</title>
        <authorList>
            <person name="Oliver A."/>
            <person name="Podell S."/>
            <person name="Pinowska A."/>
            <person name="Traller J.C."/>
            <person name="Smith S.R."/>
            <person name="McClure R."/>
            <person name="Beliaev A."/>
            <person name="Bohutskyi P."/>
            <person name="Hill E.A."/>
            <person name="Rabines A."/>
            <person name="Zheng H."/>
            <person name="Allen L.Z."/>
            <person name="Kuo A."/>
            <person name="Grigoriev I.V."/>
            <person name="Allen A.E."/>
            <person name="Hazlebeck D."/>
            <person name="Allen E.E."/>
        </authorList>
    </citation>
    <scope>NUCLEOTIDE SEQUENCE</scope>
    <source>
        <strain evidence="3">Hildebrandi</strain>
    </source>
</reference>
<keyword evidence="2" id="KW-0812">Transmembrane</keyword>
<evidence type="ECO:0000313" key="3">
    <source>
        <dbReference type="EMBL" id="KAG7374725.1"/>
    </source>
</evidence>
<organism evidence="3 4">
    <name type="scientific">Nitzschia inconspicua</name>
    <dbReference type="NCBI Taxonomy" id="303405"/>
    <lineage>
        <taxon>Eukaryota</taxon>
        <taxon>Sar</taxon>
        <taxon>Stramenopiles</taxon>
        <taxon>Ochrophyta</taxon>
        <taxon>Bacillariophyta</taxon>
        <taxon>Bacillariophyceae</taxon>
        <taxon>Bacillariophycidae</taxon>
        <taxon>Bacillariales</taxon>
        <taxon>Bacillariaceae</taxon>
        <taxon>Nitzschia</taxon>
    </lineage>
</organism>
<gene>
    <name evidence="3" type="ORF">IV203_013820</name>
</gene>
<feature type="compositionally biased region" description="Polar residues" evidence="1">
    <location>
        <begin position="250"/>
        <end position="262"/>
    </location>
</feature>